<dbReference type="AlphaFoldDB" id="A0A3M7SPI4"/>
<comment type="caution">
    <text evidence="1">The sequence shown here is derived from an EMBL/GenBank/DDBJ whole genome shotgun (WGS) entry which is preliminary data.</text>
</comment>
<name>A0A3M7SPI4_BRAPC</name>
<gene>
    <name evidence="1" type="ORF">BpHYR1_005155</name>
</gene>
<protein>
    <submittedName>
        <fullName evidence="1">Uncharacterized protein</fullName>
    </submittedName>
</protein>
<dbReference type="Proteomes" id="UP000276133">
    <property type="component" value="Unassembled WGS sequence"/>
</dbReference>
<proteinExistence type="predicted"/>
<dbReference type="EMBL" id="REGN01001038">
    <property type="protein sequence ID" value="RNA37517.1"/>
    <property type="molecule type" value="Genomic_DNA"/>
</dbReference>
<evidence type="ECO:0000313" key="1">
    <source>
        <dbReference type="EMBL" id="RNA37517.1"/>
    </source>
</evidence>
<keyword evidence="2" id="KW-1185">Reference proteome</keyword>
<sequence>MKINLEKSRLNNAFKKMPLARIFSCEQVTQSIRFSESCFSNVVFLLSPVAPCVYKTELI</sequence>
<accession>A0A3M7SPI4</accession>
<reference evidence="1 2" key="1">
    <citation type="journal article" date="2018" name="Sci. Rep.">
        <title>Genomic signatures of local adaptation to the degree of environmental predictability in rotifers.</title>
        <authorList>
            <person name="Franch-Gras L."/>
            <person name="Hahn C."/>
            <person name="Garcia-Roger E.M."/>
            <person name="Carmona M.J."/>
            <person name="Serra M."/>
            <person name="Gomez A."/>
        </authorList>
    </citation>
    <scope>NUCLEOTIDE SEQUENCE [LARGE SCALE GENOMIC DNA]</scope>
    <source>
        <strain evidence="1">HYR1</strain>
    </source>
</reference>
<evidence type="ECO:0000313" key="2">
    <source>
        <dbReference type="Proteomes" id="UP000276133"/>
    </source>
</evidence>
<organism evidence="1 2">
    <name type="scientific">Brachionus plicatilis</name>
    <name type="common">Marine rotifer</name>
    <name type="synonym">Brachionus muelleri</name>
    <dbReference type="NCBI Taxonomy" id="10195"/>
    <lineage>
        <taxon>Eukaryota</taxon>
        <taxon>Metazoa</taxon>
        <taxon>Spiralia</taxon>
        <taxon>Gnathifera</taxon>
        <taxon>Rotifera</taxon>
        <taxon>Eurotatoria</taxon>
        <taxon>Monogononta</taxon>
        <taxon>Pseudotrocha</taxon>
        <taxon>Ploima</taxon>
        <taxon>Brachionidae</taxon>
        <taxon>Brachionus</taxon>
    </lineage>
</organism>